<sequence length="394" mass="43123">MTPLESQQQWRRVRDYLNENRFALTQHAVRSFPDELRVAGTPLLARPAWLPDAPVPLADVRLEWEGDGVPAPITGAEPELGHILPRQSDGTPVPSYAGAVEALARPRLFENRKCYRLLAADAATAAPVLSFGRGQYFDVINICEAIGHEYAAAALAAPEGAVPAASAMPFRAAVGDPTDLAQRPVMAAISTLTIRHDRSTGDAEFVLHWRDPERVATGGGLHQVTPVGMFQPSHDACWNEAHDFGLWQSIVRELSEELLGSSEEYGSDKTPIDYAAWPFNAALEEARSTGRLRVFWMGLGIDSLTYVSDMLTVAVFDADLFDTVFPRLAATNEEGHLVAVEDNTGRAFGIPFRADHVERLTTEEQMQPAGAALLRLAWDHRSALLAHDRGPHPL</sequence>
<dbReference type="RefSeq" id="WP_198275943.1">
    <property type="nucleotide sequence ID" value="NZ_BAAAIF010000018.1"/>
</dbReference>
<dbReference type="EMBL" id="JAEEAQ010000040">
    <property type="protein sequence ID" value="MBI0312720.1"/>
    <property type="molecule type" value="Genomic_DNA"/>
</dbReference>
<accession>A0ABS0R5Y7</accession>
<comment type="caution">
    <text evidence="1">The sequence shown here is derived from an EMBL/GenBank/DDBJ whole genome shotgun (WGS) entry which is preliminary data.</text>
</comment>
<evidence type="ECO:0000313" key="1">
    <source>
        <dbReference type="EMBL" id="MBI0312720.1"/>
    </source>
</evidence>
<dbReference type="Proteomes" id="UP000638849">
    <property type="component" value="Unassembled WGS sequence"/>
</dbReference>
<gene>
    <name evidence="1" type="ORF">JBF12_06865</name>
</gene>
<proteinExistence type="predicted"/>
<reference evidence="1 2" key="1">
    <citation type="submission" date="2020-12" db="EMBL/GenBank/DDBJ databases">
        <authorList>
            <person name="Kusuma A.B."/>
            <person name="Nouioui I."/>
            <person name="Goodfellow M."/>
        </authorList>
    </citation>
    <scope>NUCLEOTIDE SEQUENCE [LARGE SCALE GENOMIC DNA]</scope>
    <source>
        <strain evidence="1 2">DSM 41764</strain>
    </source>
</reference>
<keyword evidence="2" id="KW-1185">Reference proteome</keyword>
<name>A0ABS0R5Y7_9ACTN</name>
<organism evidence="1 2">
    <name type="scientific">Streptomyces javensis</name>
    <dbReference type="NCBI Taxonomy" id="114698"/>
    <lineage>
        <taxon>Bacteria</taxon>
        <taxon>Bacillati</taxon>
        <taxon>Actinomycetota</taxon>
        <taxon>Actinomycetes</taxon>
        <taxon>Kitasatosporales</taxon>
        <taxon>Streptomycetaceae</taxon>
        <taxon>Streptomyces</taxon>
        <taxon>Streptomyces violaceusniger group</taxon>
    </lineage>
</organism>
<evidence type="ECO:0000313" key="2">
    <source>
        <dbReference type="Proteomes" id="UP000638849"/>
    </source>
</evidence>
<protein>
    <submittedName>
        <fullName evidence="1">XRE family transcriptional regulator</fullName>
    </submittedName>
</protein>